<proteinExistence type="predicted"/>
<evidence type="ECO:0008006" key="3">
    <source>
        <dbReference type="Google" id="ProtNLM"/>
    </source>
</evidence>
<dbReference type="PANTHER" id="PTHR39550">
    <property type="entry name" value="SLL0658 PROTEIN"/>
    <property type="match status" value="1"/>
</dbReference>
<evidence type="ECO:0000313" key="1">
    <source>
        <dbReference type="EMBL" id="MFD0999761.1"/>
    </source>
</evidence>
<gene>
    <name evidence="1" type="ORF">ACFQ21_10600</name>
</gene>
<accession>A0ABW3K2V4</accession>
<keyword evidence="2" id="KW-1185">Reference proteome</keyword>
<name>A0ABW3K2V4_9BACT</name>
<sequence>MPEIVISDTSCLILLTKINELDLLRTSYKKIIVPEEVAQEYGSSLPDRLEVREVSQNSLQKTLQQIVDKGEASAFALALEIPVTLVIVDDRKARKVALSLGFNRHRNVRSIC</sequence>
<dbReference type="Proteomes" id="UP001597112">
    <property type="component" value="Unassembled WGS sequence"/>
</dbReference>
<comment type="caution">
    <text evidence="1">The sequence shown here is derived from an EMBL/GenBank/DDBJ whole genome shotgun (WGS) entry which is preliminary data.</text>
</comment>
<protein>
    <recommendedName>
        <fullName evidence="3">PIN domain-containing protein</fullName>
    </recommendedName>
</protein>
<dbReference type="PANTHER" id="PTHR39550:SF1">
    <property type="entry name" value="SLL0658 PROTEIN"/>
    <property type="match status" value="1"/>
</dbReference>
<dbReference type="Pfam" id="PF11848">
    <property type="entry name" value="DUF3368"/>
    <property type="match status" value="1"/>
</dbReference>
<dbReference type="RefSeq" id="WP_377578747.1">
    <property type="nucleotide sequence ID" value="NZ_JBHTKA010000003.1"/>
</dbReference>
<reference evidence="2" key="1">
    <citation type="journal article" date="2019" name="Int. J. Syst. Evol. Microbiol.">
        <title>The Global Catalogue of Microorganisms (GCM) 10K type strain sequencing project: providing services to taxonomists for standard genome sequencing and annotation.</title>
        <authorList>
            <consortium name="The Broad Institute Genomics Platform"/>
            <consortium name="The Broad Institute Genome Sequencing Center for Infectious Disease"/>
            <person name="Wu L."/>
            <person name="Ma J."/>
        </authorList>
    </citation>
    <scope>NUCLEOTIDE SEQUENCE [LARGE SCALE GENOMIC DNA]</scope>
    <source>
        <strain evidence="2">CCUG 58938</strain>
    </source>
</reference>
<dbReference type="EMBL" id="JBHTKA010000003">
    <property type="protein sequence ID" value="MFD0999761.1"/>
    <property type="molecule type" value="Genomic_DNA"/>
</dbReference>
<organism evidence="1 2">
    <name type="scientific">Ohtaekwangia kribbensis</name>
    <dbReference type="NCBI Taxonomy" id="688913"/>
    <lineage>
        <taxon>Bacteria</taxon>
        <taxon>Pseudomonadati</taxon>
        <taxon>Bacteroidota</taxon>
        <taxon>Cytophagia</taxon>
        <taxon>Cytophagales</taxon>
        <taxon>Fulvivirgaceae</taxon>
        <taxon>Ohtaekwangia</taxon>
    </lineage>
</organism>
<dbReference type="InterPro" id="IPR021799">
    <property type="entry name" value="PIN-like_prokaryotic"/>
</dbReference>
<evidence type="ECO:0000313" key="2">
    <source>
        <dbReference type="Proteomes" id="UP001597112"/>
    </source>
</evidence>